<proteinExistence type="predicted"/>
<evidence type="ECO:0000256" key="1">
    <source>
        <dbReference type="SAM" id="SignalP"/>
    </source>
</evidence>
<feature type="chain" id="PRO_5022192284" description="Ig-like domain-containing protein" evidence="1">
    <location>
        <begin position="25"/>
        <end position="172"/>
    </location>
</feature>
<evidence type="ECO:0008006" key="4">
    <source>
        <dbReference type="Google" id="ProtNLM"/>
    </source>
</evidence>
<organism evidence="2 3">
    <name type="scientific">Eiseniibacteriota bacterium</name>
    <dbReference type="NCBI Taxonomy" id="2212470"/>
    <lineage>
        <taxon>Bacteria</taxon>
        <taxon>Candidatus Eiseniibacteriota</taxon>
    </lineage>
</organism>
<name>A0A538SFL3_UNCEI</name>
<dbReference type="PROSITE" id="PS51257">
    <property type="entry name" value="PROKAR_LIPOPROTEIN"/>
    <property type="match status" value="1"/>
</dbReference>
<dbReference type="Proteomes" id="UP000320184">
    <property type="component" value="Unassembled WGS sequence"/>
</dbReference>
<accession>A0A538SFL3</accession>
<dbReference type="AlphaFoldDB" id="A0A538SFL3"/>
<keyword evidence="1" id="KW-0732">Signal</keyword>
<sequence>MRLNPRFLVAPLAAISLLTGCSSAPLGPPPPSRVSLEPAKTSWLQPAGVTGSPLLATGIINGLVGGTVQVGPWKVLIPAGAFSGTGTVTISIPDPTVAQCDLNISPAALKSFKVPATLFCTFKSTTDAQASDIYWWDPGAKVWRVVPSTLAGSTRSALLWHFSKYSAGRAGW</sequence>
<gene>
    <name evidence="2" type="ORF">E6K73_08435</name>
</gene>
<evidence type="ECO:0000313" key="2">
    <source>
        <dbReference type="EMBL" id="TMQ50158.1"/>
    </source>
</evidence>
<dbReference type="EMBL" id="VBOT01000105">
    <property type="protein sequence ID" value="TMQ50158.1"/>
    <property type="molecule type" value="Genomic_DNA"/>
</dbReference>
<evidence type="ECO:0000313" key="3">
    <source>
        <dbReference type="Proteomes" id="UP000320184"/>
    </source>
</evidence>
<protein>
    <recommendedName>
        <fullName evidence="4">Ig-like domain-containing protein</fullName>
    </recommendedName>
</protein>
<feature type="signal peptide" evidence="1">
    <location>
        <begin position="1"/>
        <end position="24"/>
    </location>
</feature>
<reference evidence="2 3" key="1">
    <citation type="journal article" date="2019" name="Nat. Microbiol.">
        <title>Mediterranean grassland soil C-N compound turnover is dependent on rainfall and depth, and is mediated by genomically divergent microorganisms.</title>
        <authorList>
            <person name="Diamond S."/>
            <person name="Andeer P.F."/>
            <person name="Li Z."/>
            <person name="Crits-Christoph A."/>
            <person name="Burstein D."/>
            <person name="Anantharaman K."/>
            <person name="Lane K.R."/>
            <person name="Thomas B.C."/>
            <person name="Pan C."/>
            <person name="Northen T.R."/>
            <person name="Banfield J.F."/>
        </authorList>
    </citation>
    <scope>NUCLEOTIDE SEQUENCE [LARGE SCALE GENOMIC DNA]</scope>
    <source>
        <strain evidence="2">WS_3</strain>
    </source>
</reference>
<comment type="caution">
    <text evidence="2">The sequence shown here is derived from an EMBL/GenBank/DDBJ whole genome shotgun (WGS) entry which is preliminary data.</text>
</comment>